<sequence length="88" mass="9757">MNTGTWIRQFHRWVSVAFTLTVIANFVAMAHGNGCPPPWITYAPLLPLALLLFTGLYLFALPYFSRHRTHPSQSIARRGSASPDSGVS</sequence>
<keyword evidence="4" id="KW-1185">Reference proteome</keyword>
<feature type="region of interest" description="Disordered" evidence="1">
    <location>
        <begin position="68"/>
        <end position="88"/>
    </location>
</feature>
<keyword evidence="2" id="KW-1133">Transmembrane helix</keyword>
<comment type="caution">
    <text evidence="3">The sequence shown here is derived from an EMBL/GenBank/DDBJ whole genome shotgun (WGS) entry which is preliminary data.</text>
</comment>
<gene>
    <name evidence="3" type="ORF">GNZ12_00345</name>
</gene>
<evidence type="ECO:0000313" key="3">
    <source>
        <dbReference type="EMBL" id="NPT39796.1"/>
    </source>
</evidence>
<evidence type="ECO:0000256" key="2">
    <source>
        <dbReference type="SAM" id="Phobius"/>
    </source>
</evidence>
<dbReference type="EMBL" id="WOEY01000002">
    <property type="protein sequence ID" value="NPT39796.1"/>
    <property type="molecule type" value="Genomic_DNA"/>
</dbReference>
<evidence type="ECO:0000256" key="1">
    <source>
        <dbReference type="SAM" id="MobiDB-lite"/>
    </source>
</evidence>
<keyword evidence="2" id="KW-0472">Membrane</keyword>
<dbReference type="RefSeq" id="WP_172308488.1">
    <property type="nucleotide sequence ID" value="NZ_WOEY01000002.1"/>
</dbReference>
<keyword evidence="2" id="KW-0812">Transmembrane</keyword>
<protein>
    <recommendedName>
        <fullName evidence="5">Transmembrane protein</fullName>
    </recommendedName>
</protein>
<organism evidence="3 4">
    <name type="scientific">Paraburkholderia solitsugae</name>
    <dbReference type="NCBI Taxonomy" id="2675748"/>
    <lineage>
        <taxon>Bacteria</taxon>
        <taxon>Pseudomonadati</taxon>
        <taxon>Pseudomonadota</taxon>
        <taxon>Betaproteobacteria</taxon>
        <taxon>Burkholderiales</taxon>
        <taxon>Burkholderiaceae</taxon>
        <taxon>Paraburkholderia</taxon>
    </lineage>
</organism>
<feature type="transmembrane region" description="Helical" evidence="2">
    <location>
        <begin position="42"/>
        <end position="64"/>
    </location>
</feature>
<proteinExistence type="predicted"/>
<evidence type="ECO:0000313" key="4">
    <source>
        <dbReference type="Proteomes" id="UP000652198"/>
    </source>
</evidence>
<reference evidence="3 4" key="1">
    <citation type="submission" date="2019-11" db="EMBL/GenBank/DDBJ databases">
        <title>Metabolism of dissolved organic matter in forest soils.</title>
        <authorList>
            <person name="Cyle K.T."/>
            <person name="Wilhelm R.C."/>
            <person name="Martinez C.E."/>
        </authorList>
    </citation>
    <scope>NUCLEOTIDE SEQUENCE [LARGE SCALE GENOMIC DNA]</scope>
    <source>
        <strain evidence="3 4">1N</strain>
    </source>
</reference>
<accession>A0ABX2BI13</accession>
<name>A0ABX2BI13_9BURK</name>
<evidence type="ECO:0008006" key="5">
    <source>
        <dbReference type="Google" id="ProtNLM"/>
    </source>
</evidence>
<dbReference type="Proteomes" id="UP000652198">
    <property type="component" value="Unassembled WGS sequence"/>
</dbReference>